<reference evidence="2" key="1">
    <citation type="submission" date="2021-02" db="EMBL/GenBank/DDBJ databases">
        <authorList>
            <person name="Dougan E. K."/>
            <person name="Rhodes N."/>
            <person name="Thang M."/>
            <person name="Chan C."/>
        </authorList>
    </citation>
    <scope>NUCLEOTIDE SEQUENCE</scope>
</reference>
<keyword evidence="3" id="KW-1185">Reference proteome</keyword>
<feature type="region of interest" description="Disordered" evidence="1">
    <location>
        <begin position="63"/>
        <end position="132"/>
    </location>
</feature>
<protein>
    <submittedName>
        <fullName evidence="2">Uncharacterized protein</fullName>
    </submittedName>
</protein>
<sequence>MFSPFSLHFITLMRVFSARDYEGHGNDGAVLLIKKKNAKEKPGNAEGNADELLIVRPQVLRSVKKQRMEARKHANEGDSSQEMRPERPPTPATRGGVGGEGFPKLGAAPTSPSRGGQKQRAQSSARNRAMSS</sequence>
<dbReference type="AlphaFoldDB" id="A0A812PME5"/>
<name>A0A812PME5_9DINO</name>
<feature type="compositionally biased region" description="Polar residues" evidence="1">
    <location>
        <begin position="110"/>
        <end position="132"/>
    </location>
</feature>
<dbReference type="EMBL" id="CAJNDS010002168">
    <property type="protein sequence ID" value="CAE7358416.1"/>
    <property type="molecule type" value="Genomic_DNA"/>
</dbReference>
<evidence type="ECO:0000256" key="1">
    <source>
        <dbReference type="SAM" id="MobiDB-lite"/>
    </source>
</evidence>
<dbReference type="OrthoDB" id="447655at2759"/>
<evidence type="ECO:0000313" key="3">
    <source>
        <dbReference type="Proteomes" id="UP000604046"/>
    </source>
</evidence>
<gene>
    <name evidence="2" type="ORF">SNAT2548_LOCUS19166</name>
</gene>
<evidence type="ECO:0000313" key="2">
    <source>
        <dbReference type="EMBL" id="CAE7358416.1"/>
    </source>
</evidence>
<comment type="caution">
    <text evidence="2">The sequence shown here is derived from an EMBL/GenBank/DDBJ whole genome shotgun (WGS) entry which is preliminary data.</text>
</comment>
<organism evidence="2 3">
    <name type="scientific">Symbiodinium natans</name>
    <dbReference type="NCBI Taxonomy" id="878477"/>
    <lineage>
        <taxon>Eukaryota</taxon>
        <taxon>Sar</taxon>
        <taxon>Alveolata</taxon>
        <taxon>Dinophyceae</taxon>
        <taxon>Suessiales</taxon>
        <taxon>Symbiodiniaceae</taxon>
        <taxon>Symbiodinium</taxon>
    </lineage>
</organism>
<proteinExistence type="predicted"/>
<feature type="compositionally biased region" description="Basic and acidic residues" evidence="1">
    <location>
        <begin position="66"/>
        <end position="87"/>
    </location>
</feature>
<dbReference type="Proteomes" id="UP000604046">
    <property type="component" value="Unassembled WGS sequence"/>
</dbReference>
<accession>A0A812PME5</accession>